<proteinExistence type="predicted"/>
<name>A0A2I0HXW3_PUNGR</name>
<reference evidence="1 2" key="1">
    <citation type="submission" date="2017-11" db="EMBL/GenBank/DDBJ databases">
        <title>De-novo sequencing of pomegranate (Punica granatum L.) genome.</title>
        <authorList>
            <person name="Akparov Z."/>
            <person name="Amiraslanov A."/>
            <person name="Hajiyeva S."/>
            <person name="Abbasov M."/>
            <person name="Kaur K."/>
            <person name="Hamwieh A."/>
            <person name="Solovyev V."/>
            <person name="Salamov A."/>
            <person name="Braich B."/>
            <person name="Kosarev P."/>
            <person name="Mahmoud A."/>
            <person name="Hajiyev E."/>
            <person name="Babayeva S."/>
            <person name="Izzatullayeva V."/>
            <person name="Mammadov A."/>
            <person name="Mammadov A."/>
            <person name="Sharifova S."/>
            <person name="Ojaghi J."/>
            <person name="Eynullazada K."/>
            <person name="Bayramov B."/>
            <person name="Abdulazimova A."/>
            <person name="Shahmuradov I."/>
        </authorList>
    </citation>
    <scope>NUCLEOTIDE SEQUENCE [LARGE SCALE GENOMIC DNA]</scope>
    <source>
        <strain evidence="2">cv. AG2017</strain>
        <tissue evidence="1">Leaf</tissue>
    </source>
</reference>
<dbReference type="EMBL" id="PGOL01004810">
    <property type="protein sequence ID" value="PKI36542.1"/>
    <property type="molecule type" value="Genomic_DNA"/>
</dbReference>
<dbReference type="AlphaFoldDB" id="A0A2I0HXW3"/>
<accession>A0A2I0HXW3</accession>
<dbReference type="STRING" id="22663.A0A2I0HXW3"/>
<protein>
    <submittedName>
        <fullName evidence="1">Uncharacterized protein</fullName>
    </submittedName>
</protein>
<dbReference type="Proteomes" id="UP000233551">
    <property type="component" value="Unassembled WGS sequence"/>
</dbReference>
<keyword evidence="2" id="KW-1185">Reference proteome</keyword>
<organism evidence="1 2">
    <name type="scientific">Punica granatum</name>
    <name type="common">Pomegranate</name>
    <dbReference type="NCBI Taxonomy" id="22663"/>
    <lineage>
        <taxon>Eukaryota</taxon>
        <taxon>Viridiplantae</taxon>
        <taxon>Streptophyta</taxon>
        <taxon>Embryophyta</taxon>
        <taxon>Tracheophyta</taxon>
        <taxon>Spermatophyta</taxon>
        <taxon>Magnoliopsida</taxon>
        <taxon>eudicotyledons</taxon>
        <taxon>Gunneridae</taxon>
        <taxon>Pentapetalae</taxon>
        <taxon>rosids</taxon>
        <taxon>malvids</taxon>
        <taxon>Myrtales</taxon>
        <taxon>Lythraceae</taxon>
        <taxon>Punica</taxon>
    </lineage>
</organism>
<comment type="caution">
    <text evidence="1">The sequence shown here is derived from an EMBL/GenBank/DDBJ whole genome shotgun (WGS) entry which is preliminary data.</text>
</comment>
<feature type="non-terminal residue" evidence="1">
    <location>
        <position position="1"/>
    </location>
</feature>
<evidence type="ECO:0000313" key="1">
    <source>
        <dbReference type="EMBL" id="PKI36542.1"/>
    </source>
</evidence>
<sequence>DFASPDFASGYSFQDSASTLLPSGLRIPGYGFPNSASTLLLSGLRVPGLFVRLLLSGLRVHFTGFRTSRPRTLRPVIAFRTPRPLYCFQDFASLDFSSGYCFLDSASTLLGSGLRVPGLCVRTSRPWTFRPVIAFWTPRPLYWVPDFASPDFASGYSFPDSASTLLLSGLRVPGLFVRLLLSGLRVHFTGFRTSRPRTLRPVIAFRTPRPLYCFQDFASLDFSSGLRVPGLFVRLLLSGLRVHFTGFRTSRPRTLRPVIAFRTPRPLYCFQDFASLDFSSGLRVPGLFVRLLLSGLRVHFTGFRTSRPRTLRPVIAFRTPRPLYCFQDFASLDFSSGLRVPGLFVRLLLSGLRVHFTGFRTSRPRTLRPVIAFRTPRPLYCFQDFASLDFSSGLRVPGLFVRLLLSGLRVHFTGFRTSRPRTLRPVIAFRTPRPLYCFQDFASLDFSSGYCFLDSASTLLGSGLRVPGLCVRFPDSASTLLLSGLRVPGLFVRLLLSGLRVHFTGFRTSRPRTLRPVIAFRTPRPLYCFQDFASPDFASPDFASGYCFPDSTSPDSASGYYFPDSASTLLLSGFRVPGLCVRL</sequence>
<gene>
    <name evidence="1" type="ORF">CRG98_043067</name>
</gene>
<evidence type="ECO:0000313" key="2">
    <source>
        <dbReference type="Proteomes" id="UP000233551"/>
    </source>
</evidence>